<accession>I7A3Y2</accession>
<protein>
    <submittedName>
        <fullName evidence="2">Lyase</fullName>
    </submittedName>
</protein>
<dbReference type="Gene3D" id="2.160.20.10">
    <property type="entry name" value="Single-stranded right-handed beta-helix, Pectin lyase-like"/>
    <property type="match status" value="1"/>
</dbReference>
<dbReference type="Pfam" id="PF18962">
    <property type="entry name" value="Por_Secre_tail"/>
    <property type="match status" value="1"/>
</dbReference>
<dbReference type="HOGENOM" id="CLU_025672_0_0_10"/>
<dbReference type="InterPro" id="IPR026444">
    <property type="entry name" value="Secre_tail"/>
</dbReference>
<dbReference type="NCBIfam" id="TIGR04183">
    <property type="entry name" value="Por_Secre_tail"/>
    <property type="match status" value="1"/>
</dbReference>
<dbReference type="SUPFAM" id="SSF51126">
    <property type="entry name" value="Pectin lyase-like"/>
    <property type="match status" value="1"/>
</dbReference>
<keyword evidence="3" id="KW-1185">Reference proteome</keyword>
<reference evidence="2 3" key="1">
    <citation type="journal article" date="2013" name="PLoS ONE">
        <title>Genomic analysis of Melioribacter roseus, facultatively anaerobic organotrophic bacterium representing a novel deep lineage within Bacteriodetes/Chlorobi group.</title>
        <authorList>
            <person name="Kadnikov V.V."/>
            <person name="Mardanov A.V."/>
            <person name="Podosokorskaya O.A."/>
            <person name="Gavrilov S.N."/>
            <person name="Kublanov I.V."/>
            <person name="Beletsky A.V."/>
            <person name="Bonch-Osmolovskaya E.A."/>
            <person name="Ravin N.V."/>
        </authorList>
    </citation>
    <scope>NUCLEOTIDE SEQUENCE [LARGE SCALE GENOMIC DNA]</scope>
    <source>
        <strain evidence="3">JCM 17771 / P3M-2</strain>
    </source>
</reference>
<dbReference type="InterPro" id="IPR012334">
    <property type="entry name" value="Pectin_lyas_fold"/>
</dbReference>
<dbReference type="STRING" id="1191523.MROS_1369"/>
<feature type="domain" description="Secretion system C-terminal sorting" evidence="1">
    <location>
        <begin position="512"/>
        <end position="586"/>
    </location>
</feature>
<dbReference type="OrthoDB" id="6475864at2"/>
<evidence type="ECO:0000259" key="1">
    <source>
        <dbReference type="Pfam" id="PF18962"/>
    </source>
</evidence>
<dbReference type="GO" id="GO:0016829">
    <property type="term" value="F:lyase activity"/>
    <property type="evidence" value="ECO:0007669"/>
    <property type="project" value="UniProtKB-KW"/>
</dbReference>
<proteinExistence type="predicted"/>
<organism evidence="2 3">
    <name type="scientific">Melioribacter roseus (strain DSM 23840 / JCM 17771 / VKM B-2668 / P3M-2)</name>
    <dbReference type="NCBI Taxonomy" id="1191523"/>
    <lineage>
        <taxon>Bacteria</taxon>
        <taxon>Pseudomonadati</taxon>
        <taxon>Ignavibacteriota</taxon>
        <taxon>Ignavibacteria</taxon>
        <taxon>Ignavibacteriales</taxon>
        <taxon>Melioribacteraceae</taxon>
        <taxon>Melioribacter</taxon>
    </lineage>
</organism>
<dbReference type="PATRIC" id="fig|1191523.3.peg.1456"/>
<dbReference type="eggNOG" id="COG4733">
    <property type="taxonomic scope" value="Bacteria"/>
</dbReference>
<dbReference type="CDD" id="cd14251">
    <property type="entry name" value="PL-6"/>
    <property type="match status" value="1"/>
</dbReference>
<evidence type="ECO:0000313" key="2">
    <source>
        <dbReference type="EMBL" id="AFN74606.1"/>
    </source>
</evidence>
<dbReference type="EMBL" id="CP003557">
    <property type="protein sequence ID" value="AFN74606.1"/>
    <property type="molecule type" value="Genomic_DNA"/>
</dbReference>
<dbReference type="eggNOG" id="COG3420">
    <property type="taxonomic scope" value="Bacteria"/>
</dbReference>
<dbReference type="InterPro" id="IPR039513">
    <property type="entry name" value="PL-6"/>
</dbReference>
<sequence>MLRKIFLIIFFVSHLSKVLAGNKYVAHSKDELKAYVNSLLPGDTLELANGQYELGYITIAGINGTAEEPIVIKSQAVGGAVLTGNSYFTLRKISHVILKGFDFRSESGTVIKLEACNHVRITRNFFRLNETKSAKWIIVGGKWDEPYATSSYNRIDHNLFENKTQPGNFITLDGTPKPTSIPSKYDRIDHNYFRNNKPRVVNEKESVRLGQSELSWDSGFTVVEYNLFEECDGDPEIVSVKTSEDTIRFNTFIRSKGTLCLRQTKNSVVYGNYFLGYNVDSTGGIRMYGYGHKIYNNYFHDLQGEKWDAAITITNGDVENTSTSYSSHMRPENIIVCFNSFINVEHPVEIGYTNNDSYKKAPRNIMFSNNLVVSNGTNPIIKIISKPEGLLLENNAFAVTDSVYVGVPFTKNEIELIDDPSLVMNDGVYQISAKSPTVNKGNNHYPFVNYDIEGQQRDTMPDIGADELSMFPKSNYLLTPDKVGPYAAEDDIETSVREYDVPSHDFELMNNYPNPFNSTTNIVFIVNKKGLYILKIYDILGREVAKLLNKELLPGKYTVQFVADKIASGKYFCKIEGPSGHKILKIVYLK</sequence>
<dbReference type="AlphaFoldDB" id="I7A3Y2"/>
<name>I7A3Y2_MELRP</name>
<dbReference type="Proteomes" id="UP000009011">
    <property type="component" value="Chromosome"/>
</dbReference>
<dbReference type="InterPro" id="IPR011050">
    <property type="entry name" value="Pectin_lyase_fold/virulence"/>
</dbReference>
<dbReference type="Pfam" id="PF14592">
    <property type="entry name" value="Chondroitinas_B"/>
    <property type="match status" value="1"/>
</dbReference>
<evidence type="ECO:0000313" key="3">
    <source>
        <dbReference type="Proteomes" id="UP000009011"/>
    </source>
</evidence>
<gene>
    <name evidence="2" type="ordered locus">MROS_1369</name>
</gene>
<dbReference type="RefSeq" id="WP_014856041.1">
    <property type="nucleotide sequence ID" value="NC_018178.1"/>
</dbReference>
<dbReference type="KEGG" id="mro:MROS_1369"/>
<keyword evidence="2" id="KW-0456">Lyase</keyword>